<evidence type="ECO:0000256" key="3">
    <source>
        <dbReference type="ARBA" id="ARBA00022598"/>
    </source>
</evidence>
<proteinExistence type="inferred from homology"/>
<dbReference type="InterPro" id="IPR050203">
    <property type="entry name" value="Trp-tRNA_synthetase"/>
</dbReference>
<sequence>MILLGINSSGLIHYGNYISIIKPVIYYNLKRIFLADMHSLSKKILTFKIIKNKIIISLVILSFLKNMHYYQSMNKNILKLFWLILCFYNKNKSKFFHSLNKKKFFSFGKLCYPLLMCSDIISTNNKFIFVGIDQLQHVELYKKIKNKINFFFGFNLIRENIFIINNKILYSYDKKKMSKTNKNNLFIFSNFKEVAFFINKFKNTQKKKKSILNFSLNIINNNLVRKIFFNQNINVFKKIVSIIIYEKFVSFKKLFLLYLKNLEKNTFKINKSNYFLNNISNLNLNNLFNKINL</sequence>
<evidence type="ECO:0000313" key="9">
    <source>
        <dbReference type="EMBL" id="BCG49353.1"/>
    </source>
</evidence>
<evidence type="ECO:0000256" key="8">
    <source>
        <dbReference type="RuleBase" id="RU363036"/>
    </source>
</evidence>
<keyword evidence="6 8" id="KW-0648">Protein biosynthesis</keyword>
<dbReference type="InterPro" id="IPR014729">
    <property type="entry name" value="Rossmann-like_a/b/a_fold"/>
</dbReference>
<accession>A0A7R7ABJ0</accession>
<evidence type="ECO:0000256" key="6">
    <source>
        <dbReference type="ARBA" id="ARBA00022917"/>
    </source>
</evidence>
<dbReference type="GO" id="GO:0006436">
    <property type="term" value="P:tryptophanyl-tRNA aminoacylation"/>
    <property type="evidence" value="ECO:0007669"/>
    <property type="project" value="InterPro"/>
</dbReference>
<dbReference type="GO" id="GO:0005524">
    <property type="term" value="F:ATP binding"/>
    <property type="evidence" value="ECO:0007669"/>
    <property type="project" value="UniProtKB-KW"/>
</dbReference>
<evidence type="ECO:0000256" key="4">
    <source>
        <dbReference type="ARBA" id="ARBA00022741"/>
    </source>
</evidence>
<dbReference type="EC" id="6.1.1.2" evidence="2"/>
<dbReference type="GO" id="GO:0004830">
    <property type="term" value="F:tryptophan-tRNA ligase activity"/>
    <property type="evidence" value="ECO:0007669"/>
    <property type="project" value="UniProtKB-EC"/>
</dbReference>
<evidence type="ECO:0000256" key="7">
    <source>
        <dbReference type="ARBA" id="ARBA00023146"/>
    </source>
</evidence>
<dbReference type="PRINTS" id="PR01039">
    <property type="entry name" value="TRNASYNTHTRP"/>
</dbReference>
<dbReference type="Proteomes" id="UP000595596">
    <property type="component" value="Chromosome"/>
</dbReference>
<dbReference type="InterPro" id="IPR002305">
    <property type="entry name" value="aa-tRNA-synth_Ic"/>
</dbReference>
<keyword evidence="5 8" id="KW-0067">ATP-binding</keyword>
<keyword evidence="3 8" id="KW-0436">Ligase</keyword>
<dbReference type="InterPro" id="IPR002306">
    <property type="entry name" value="Trp-tRNA-ligase"/>
</dbReference>
<dbReference type="EMBL" id="AP023214">
    <property type="protein sequence ID" value="BCG49353.1"/>
    <property type="molecule type" value="Genomic_DNA"/>
</dbReference>
<keyword evidence="4 8" id="KW-0547">Nucleotide-binding</keyword>
<dbReference type="PANTHER" id="PTHR43766">
    <property type="entry name" value="TRYPTOPHAN--TRNA LIGASE, MITOCHONDRIAL"/>
    <property type="match status" value="1"/>
</dbReference>
<dbReference type="Pfam" id="PF00579">
    <property type="entry name" value="tRNA-synt_1b"/>
    <property type="match status" value="1"/>
</dbReference>
<keyword evidence="10" id="KW-1185">Reference proteome</keyword>
<evidence type="ECO:0000256" key="5">
    <source>
        <dbReference type="ARBA" id="ARBA00022840"/>
    </source>
</evidence>
<organism evidence="9 10">
    <name type="scientific">Candidatus Carsonella ruddii</name>
    <name type="common">Diaphorina cf. continua</name>
    <dbReference type="NCBI Taxonomy" id="2661587"/>
    <lineage>
        <taxon>Bacteria</taxon>
        <taxon>Pseudomonadati</taxon>
        <taxon>Pseudomonadota</taxon>
        <taxon>Gammaproteobacteria</taxon>
        <taxon>Oceanospirillales</taxon>
        <taxon>Halomonadaceae</taxon>
        <taxon>Zymobacter group</taxon>
        <taxon>Candidatus Carsonella</taxon>
    </lineage>
</organism>
<evidence type="ECO:0000256" key="2">
    <source>
        <dbReference type="ARBA" id="ARBA00013161"/>
    </source>
</evidence>
<dbReference type="PANTHER" id="PTHR43766:SF1">
    <property type="entry name" value="TRYPTOPHAN--TRNA LIGASE, MITOCHONDRIAL"/>
    <property type="match status" value="1"/>
</dbReference>
<evidence type="ECO:0000313" key="10">
    <source>
        <dbReference type="Proteomes" id="UP000595596"/>
    </source>
</evidence>
<dbReference type="AlphaFoldDB" id="A0A7R7ABJ0"/>
<dbReference type="Gene3D" id="3.40.50.620">
    <property type="entry name" value="HUPs"/>
    <property type="match status" value="1"/>
</dbReference>
<evidence type="ECO:0000256" key="1">
    <source>
        <dbReference type="ARBA" id="ARBA00005594"/>
    </source>
</evidence>
<protein>
    <recommendedName>
        <fullName evidence="2">tryptophan--tRNA ligase</fullName>
        <ecNumber evidence="2">6.1.1.2</ecNumber>
    </recommendedName>
</protein>
<dbReference type="SUPFAM" id="SSF52374">
    <property type="entry name" value="Nucleotidylyl transferase"/>
    <property type="match status" value="1"/>
</dbReference>
<comment type="similarity">
    <text evidence="1 8">Belongs to the class-I aminoacyl-tRNA synthetase family.</text>
</comment>
<dbReference type="RefSeq" id="WP_201329444.1">
    <property type="nucleotide sequence ID" value="NZ_AP023214.1"/>
</dbReference>
<keyword evidence="7 8" id="KW-0030">Aminoacyl-tRNA synthetase</keyword>
<gene>
    <name evidence="9" type="primary">trpS</name>
    <name evidence="9" type="ORF">CRDco_1290</name>
</gene>
<name>A0A7R7ABJ0_CARRU</name>
<dbReference type="KEGG" id="crr:CRDco_1290"/>
<reference evidence="9 10" key="1">
    <citation type="journal article" date="2020" name="Genome Biol. Evol.">
        <title>Comparative Genomics Underlines Multiple Roles of Profftella, an Obligate Symbiont of Psyllids: Providing Toxins, Vitamins, and Carotenoids.</title>
        <authorList>
            <person name="Nakabachi A."/>
            <person name="Piel J."/>
            <person name="Malenovsky I."/>
            <person name="Hirose Y."/>
        </authorList>
    </citation>
    <scope>NUCLEOTIDE SEQUENCE [LARGE SCALE GENOMIC DNA]</scope>
    <source>
        <strain evidence="9 10">Dco</strain>
    </source>
</reference>